<dbReference type="Proteomes" id="UP000276215">
    <property type="component" value="Unassembled WGS sequence"/>
</dbReference>
<sequence length="107" mass="12013">MKEKNRFPSTLIYIYLHGGKLRKHRKHRNSQFNLPTAKPRKGKQMRGRQIPGESASHDIPLMPSLFSLPYKAASNLPQLINEETGNNSEAHSSSLPTGDRSGLLHVV</sequence>
<reference evidence="2 3" key="1">
    <citation type="journal article" date="2018" name="Nat. Ecol. Evol.">
        <title>Pezizomycetes genomes reveal the molecular basis of ectomycorrhizal truffle lifestyle.</title>
        <authorList>
            <person name="Murat C."/>
            <person name="Payen T."/>
            <person name="Noel B."/>
            <person name="Kuo A."/>
            <person name="Morin E."/>
            <person name="Chen J."/>
            <person name="Kohler A."/>
            <person name="Krizsan K."/>
            <person name="Balestrini R."/>
            <person name="Da Silva C."/>
            <person name="Montanini B."/>
            <person name="Hainaut M."/>
            <person name="Levati E."/>
            <person name="Barry K.W."/>
            <person name="Belfiori B."/>
            <person name="Cichocki N."/>
            <person name="Clum A."/>
            <person name="Dockter R.B."/>
            <person name="Fauchery L."/>
            <person name="Guy J."/>
            <person name="Iotti M."/>
            <person name="Le Tacon F."/>
            <person name="Lindquist E.A."/>
            <person name="Lipzen A."/>
            <person name="Malagnac F."/>
            <person name="Mello A."/>
            <person name="Molinier V."/>
            <person name="Miyauchi S."/>
            <person name="Poulain J."/>
            <person name="Riccioni C."/>
            <person name="Rubini A."/>
            <person name="Sitrit Y."/>
            <person name="Splivallo R."/>
            <person name="Traeger S."/>
            <person name="Wang M."/>
            <person name="Zifcakova L."/>
            <person name="Wipf D."/>
            <person name="Zambonelli A."/>
            <person name="Paolocci F."/>
            <person name="Nowrousian M."/>
            <person name="Ottonello S."/>
            <person name="Baldrian P."/>
            <person name="Spatafora J.W."/>
            <person name="Henrissat B."/>
            <person name="Nagy L.G."/>
            <person name="Aury J.M."/>
            <person name="Wincker P."/>
            <person name="Grigoriev I.V."/>
            <person name="Bonfante P."/>
            <person name="Martin F.M."/>
        </authorList>
    </citation>
    <scope>NUCLEOTIDE SEQUENCE [LARGE SCALE GENOMIC DNA]</scope>
    <source>
        <strain evidence="2 3">120613-1</strain>
    </source>
</reference>
<protein>
    <submittedName>
        <fullName evidence="2">Uncharacterized protein</fullName>
    </submittedName>
</protein>
<evidence type="ECO:0000313" key="2">
    <source>
        <dbReference type="EMBL" id="RPB00178.1"/>
    </source>
</evidence>
<dbReference type="EMBL" id="ML120382">
    <property type="protein sequence ID" value="RPB00178.1"/>
    <property type="molecule type" value="Genomic_DNA"/>
</dbReference>
<feature type="region of interest" description="Disordered" evidence="1">
    <location>
        <begin position="79"/>
        <end position="107"/>
    </location>
</feature>
<organism evidence="2 3">
    <name type="scientific">Choiromyces venosus 120613-1</name>
    <dbReference type="NCBI Taxonomy" id="1336337"/>
    <lineage>
        <taxon>Eukaryota</taxon>
        <taxon>Fungi</taxon>
        <taxon>Dikarya</taxon>
        <taxon>Ascomycota</taxon>
        <taxon>Pezizomycotina</taxon>
        <taxon>Pezizomycetes</taxon>
        <taxon>Pezizales</taxon>
        <taxon>Tuberaceae</taxon>
        <taxon>Choiromyces</taxon>
    </lineage>
</organism>
<proteinExistence type="predicted"/>
<evidence type="ECO:0000313" key="3">
    <source>
        <dbReference type="Proteomes" id="UP000276215"/>
    </source>
</evidence>
<gene>
    <name evidence="2" type="ORF">L873DRAFT_835768</name>
</gene>
<name>A0A3N4JSF2_9PEZI</name>
<keyword evidence="3" id="KW-1185">Reference proteome</keyword>
<accession>A0A3N4JSF2</accession>
<feature type="region of interest" description="Disordered" evidence="1">
    <location>
        <begin position="22"/>
        <end position="58"/>
    </location>
</feature>
<feature type="compositionally biased region" description="Polar residues" evidence="1">
    <location>
        <begin position="79"/>
        <end position="96"/>
    </location>
</feature>
<dbReference type="AlphaFoldDB" id="A0A3N4JSF2"/>
<evidence type="ECO:0000256" key="1">
    <source>
        <dbReference type="SAM" id="MobiDB-lite"/>
    </source>
</evidence>